<accession>A0ACC2KLR8</accession>
<evidence type="ECO:0000313" key="1">
    <source>
        <dbReference type="EMBL" id="KAJ8621978.1"/>
    </source>
</evidence>
<keyword evidence="2" id="KW-1185">Reference proteome</keyword>
<sequence>MTEKSFARTKPKGKDRDNKKKSVIKGPKVENRSTYGMAKAKGTRVKGKCFHYGMTGHWKRNYPDLLSKKRTSGMIESLVSEVSFETSTSESWCVNSGATNHICNTLQELQVTRRISGDEIIANLGLEAKADTVTVGVCLVVVGALSGLLTGSRFFEESYEAIPEEPEQDPYNYDEAINDIDSGSWQDAMKAEMESMYSNQV</sequence>
<protein>
    <submittedName>
        <fullName evidence="1">Uncharacterized protein</fullName>
    </submittedName>
</protein>
<reference evidence="1 2" key="1">
    <citation type="journal article" date="2022" name="Hortic Res">
        <title>A haplotype resolved chromosomal level avocado genome allows analysis of novel avocado genes.</title>
        <authorList>
            <person name="Nath O."/>
            <person name="Fletcher S.J."/>
            <person name="Hayward A."/>
            <person name="Shaw L.M."/>
            <person name="Masouleh A.K."/>
            <person name="Furtado A."/>
            <person name="Henry R.J."/>
            <person name="Mitter N."/>
        </authorList>
    </citation>
    <scope>NUCLEOTIDE SEQUENCE [LARGE SCALE GENOMIC DNA]</scope>
    <source>
        <strain evidence="2">cv. Hass</strain>
    </source>
</reference>
<gene>
    <name evidence="1" type="ORF">MRB53_030507</name>
</gene>
<comment type="caution">
    <text evidence="1">The sequence shown here is derived from an EMBL/GenBank/DDBJ whole genome shotgun (WGS) entry which is preliminary data.</text>
</comment>
<dbReference type="Proteomes" id="UP001234297">
    <property type="component" value="Chromosome 10"/>
</dbReference>
<organism evidence="1 2">
    <name type="scientific">Persea americana</name>
    <name type="common">Avocado</name>
    <dbReference type="NCBI Taxonomy" id="3435"/>
    <lineage>
        <taxon>Eukaryota</taxon>
        <taxon>Viridiplantae</taxon>
        <taxon>Streptophyta</taxon>
        <taxon>Embryophyta</taxon>
        <taxon>Tracheophyta</taxon>
        <taxon>Spermatophyta</taxon>
        <taxon>Magnoliopsida</taxon>
        <taxon>Magnoliidae</taxon>
        <taxon>Laurales</taxon>
        <taxon>Lauraceae</taxon>
        <taxon>Persea</taxon>
    </lineage>
</organism>
<name>A0ACC2KLR8_PERAE</name>
<proteinExistence type="predicted"/>
<dbReference type="EMBL" id="CM056818">
    <property type="protein sequence ID" value="KAJ8621978.1"/>
    <property type="molecule type" value="Genomic_DNA"/>
</dbReference>
<evidence type="ECO:0000313" key="2">
    <source>
        <dbReference type="Proteomes" id="UP001234297"/>
    </source>
</evidence>